<dbReference type="GeneID" id="94847383"/>
<dbReference type="PANTHER" id="PTHR13383">
    <property type="entry name" value="RIBONUCLEASE H2 SUBUNIT B"/>
    <property type="match status" value="1"/>
</dbReference>
<dbReference type="GO" id="GO:0032299">
    <property type="term" value="C:ribonuclease H2 complex"/>
    <property type="evidence" value="ECO:0007669"/>
    <property type="project" value="InterPro"/>
</dbReference>
<reference evidence="3" key="1">
    <citation type="submission" date="2016-10" db="EMBL/GenBank/DDBJ databases">
        <authorList>
            <person name="Benchimol M."/>
            <person name="Almeida L.G."/>
            <person name="Vasconcelos A.T."/>
            <person name="Perreira-Neves A."/>
            <person name="Rosa I.A."/>
            <person name="Tasca T."/>
            <person name="Bogo M.R."/>
            <person name="de Souza W."/>
        </authorList>
    </citation>
    <scope>NUCLEOTIDE SEQUENCE [LARGE SCALE GENOMIC DNA]</scope>
    <source>
        <strain evidence="3">K</strain>
    </source>
</reference>
<accession>A0A1J4J4N2</accession>
<protein>
    <recommendedName>
        <fullName evidence="2">Rnh202 triple barrel domain-containing protein</fullName>
    </recommendedName>
</protein>
<dbReference type="PANTHER" id="PTHR13383:SF11">
    <property type="entry name" value="RIBONUCLEASE H2 SUBUNIT B"/>
    <property type="match status" value="1"/>
</dbReference>
<name>A0A1J4J4N2_9EUKA</name>
<evidence type="ECO:0000313" key="3">
    <source>
        <dbReference type="EMBL" id="OHS94302.1"/>
    </source>
</evidence>
<evidence type="ECO:0000313" key="4">
    <source>
        <dbReference type="Proteomes" id="UP000179807"/>
    </source>
</evidence>
<dbReference type="InterPro" id="IPR041195">
    <property type="entry name" value="Rnh202_N"/>
</dbReference>
<gene>
    <name evidence="3" type="ORF">TRFO_39492</name>
</gene>
<dbReference type="GO" id="GO:0006401">
    <property type="term" value="P:RNA catabolic process"/>
    <property type="evidence" value="ECO:0007669"/>
    <property type="project" value="TreeGrafter"/>
</dbReference>
<feature type="region of interest" description="Disordered" evidence="1">
    <location>
        <begin position="200"/>
        <end position="220"/>
    </location>
</feature>
<dbReference type="EMBL" id="MLAK01001328">
    <property type="protein sequence ID" value="OHS94302.1"/>
    <property type="molecule type" value="Genomic_DNA"/>
</dbReference>
<evidence type="ECO:0000259" key="2">
    <source>
        <dbReference type="Pfam" id="PF17745"/>
    </source>
</evidence>
<feature type="compositionally biased region" description="Basic residues" evidence="1">
    <location>
        <begin position="211"/>
        <end position="220"/>
    </location>
</feature>
<dbReference type="AlphaFoldDB" id="A0A1J4J4N2"/>
<dbReference type="Pfam" id="PF17745">
    <property type="entry name" value="Ydr279_N"/>
    <property type="match status" value="1"/>
</dbReference>
<dbReference type="Gene3D" id="2.20.25.530">
    <property type="match status" value="1"/>
</dbReference>
<feature type="compositionally biased region" description="Polar residues" evidence="1">
    <location>
        <begin position="200"/>
        <end position="210"/>
    </location>
</feature>
<dbReference type="GO" id="GO:0005654">
    <property type="term" value="C:nucleoplasm"/>
    <property type="evidence" value="ECO:0007669"/>
    <property type="project" value="TreeGrafter"/>
</dbReference>
<dbReference type="VEuPathDB" id="TrichDB:TRFO_39492"/>
<feature type="domain" description="Rnh202 triple barrel" evidence="2">
    <location>
        <begin position="7"/>
        <end position="67"/>
    </location>
</feature>
<keyword evidence="4" id="KW-1185">Reference proteome</keyword>
<proteinExistence type="predicted"/>
<organism evidence="3 4">
    <name type="scientific">Tritrichomonas foetus</name>
    <dbReference type="NCBI Taxonomy" id="1144522"/>
    <lineage>
        <taxon>Eukaryota</taxon>
        <taxon>Metamonada</taxon>
        <taxon>Parabasalia</taxon>
        <taxon>Tritrichomonadida</taxon>
        <taxon>Tritrichomonadidae</taxon>
        <taxon>Tritrichomonas</taxon>
    </lineage>
</organism>
<dbReference type="InterPro" id="IPR040456">
    <property type="entry name" value="RNase_H2_suB"/>
</dbReference>
<dbReference type="RefSeq" id="XP_068347439.1">
    <property type="nucleotide sequence ID" value="XM_068512679.1"/>
</dbReference>
<sequence length="238" mass="28032">MARVSLLPLSLGKKPKVFMLPHPRTDENVPFILSKNYLYEVFDVGTKSHSFFVNNQVISRGELILAVQFHPILVALPLFMTRGNEYYNMETYFKATNYEVIADLLIIYMVKFGDISMFYDQIYWAYIESKMMDFLDRKFKSICQYIDTKGIFPDYIIRQKAFDIFRHYLPLKFASKFYFRMNESRVETFSPALIKTTQPVDFQTPTSSPQHKPRKKRTPKVLKGVKEITAYFSPIKSK</sequence>
<comment type="caution">
    <text evidence="3">The sequence shown here is derived from an EMBL/GenBank/DDBJ whole genome shotgun (WGS) entry which is preliminary data.</text>
</comment>
<evidence type="ECO:0000256" key="1">
    <source>
        <dbReference type="SAM" id="MobiDB-lite"/>
    </source>
</evidence>
<dbReference type="Proteomes" id="UP000179807">
    <property type="component" value="Unassembled WGS sequence"/>
</dbReference>